<dbReference type="InterPro" id="IPR001610">
    <property type="entry name" value="PAC"/>
</dbReference>
<evidence type="ECO:0000259" key="5">
    <source>
        <dbReference type="PROSITE" id="PS50883"/>
    </source>
</evidence>
<dbReference type="InterPro" id="IPR052155">
    <property type="entry name" value="Biofilm_reg_signaling"/>
</dbReference>
<feature type="chain" id="PRO_5046054429" evidence="3">
    <location>
        <begin position="24"/>
        <end position="994"/>
    </location>
</feature>
<dbReference type="InterPro" id="IPR043128">
    <property type="entry name" value="Rev_trsase/Diguanyl_cyclase"/>
</dbReference>
<feature type="transmembrane region" description="Helical" evidence="2">
    <location>
        <begin position="362"/>
        <end position="379"/>
    </location>
</feature>
<evidence type="ECO:0000259" key="6">
    <source>
        <dbReference type="PROSITE" id="PS50887"/>
    </source>
</evidence>
<sequence>MRPLFALAMWLAFALLTIAPSAAFEVISVPEDVNAVNLSAVVEIIPGTDGRVQLSTAPGEDGIIRRIEVLASEQGTNPNFALFALRNESDQQIERLLVAPFFRLPNSGVFNPDLGNDRLTALTPSAGIRPVKLTDSEADVFEITLDPGATVTFVAELSSAELPELYLWQPNPYRDYVNSFTLFRGVVLGVASLAAVFLTIMFVVKGRGVFPATAAFAWAVLIYLLIDFGVLGRLLGIPAGGMQPLRAASEAGIATTLAGFLFIYLNLHRWHLRFIHLALGLAALFLALFAFAFFQPAIAATIARLVLAMLGFSGFFLILLLALRGYDRAVLLVPTWIILISWLFYSWLVISGQVSNDVAQPAVGGGLVLIVMLLGFTAVQHAFSEGQVSVGTLSEVERRALALTGSGDFVFDWNIERDRVSVSDELATRLGEKRGALRGAIKRWLDRVHPDDRDRFRTAFDTLVELRRGKVSADMRIAGHDGSYRSFRMRVKPVLGGDGQVNRIVGTLQDVTEDRAARERLLHDAVHDSLTGLPNRQLFLDRLERALVRARTPGGTKPAVFLIDIDRFMELEERIGHSAADSVLLAISRRIARIMRPLDTVARVTGDQFAVILASEQAAGKIAETAEQIRKALKAPFNFGDRDLTLTASIGVTIYDSAPADAPDVLRDAELAMYYAKRLGGDRIEAYRASARSISAYNRASEEDLERGMKQGELHVQFQPVMDIQTGQLAGAEALMRWVHPTRGVVNPDEFVPLAERSGQIEKLGRLAFEQSAAQAKDWMTSLGLPEEFFISVNLSPSQLATETLLNDMRSLVSQDKELARHLKLEITESQVMTNPEHSAYMLQALRNLGLGLALDDFGTGHSSLSYLHRFPFDTIKIPAAFVKMSDDNGIAHTQAPIIKAVVGLATDLDLMVIAEGVETPTSSSASMLSDTTRPRSVANPHSPPDDRRLGMGDAIVVAHLHEGGGDLDGVEWEAVHSSTSIACRRRNVIFGDA</sequence>
<dbReference type="RefSeq" id="WP_262169511.1">
    <property type="nucleotide sequence ID" value="NZ_CP104965.1"/>
</dbReference>
<evidence type="ECO:0000256" key="1">
    <source>
        <dbReference type="SAM" id="MobiDB-lite"/>
    </source>
</evidence>
<feature type="transmembrane region" description="Helical" evidence="2">
    <location>
        <begin position="274"/>
        <end position="295"/>
    </location>
</feature>
<dbReference type="SMART" id="SM00052">
    <property type="entry name" value="EAL"/>
    <property type="match status" value="1"/>
</dbReference>
<dbReference type="PROSITE" id="PS50113">
    <property type="entry name" value="PAC"/>
    <property type="match status" value="1"/>
</dbReference>
<feature type="domain" description="PAC" evidence="4">
    <location>
        <begin position="471"/>
        <end position="523"/>
    </location>
</feature>
<dbReference type="SUPFAM" id="SSF141868">
    <property type="entry name" value="EAL domain-like"/>
    <property type="match status" value="1"/>
</dbReference>
<dbReference type="InterPro" id="IPR013655">
    <property type="entry name" value="PAS_fold_3"/>
</dbReference>
<dbReference type="InterPro" id="IPR029787">
    <property type="entry name" value="Nucleotide_cyclase"/>
</dbReference>
<accession>A0ABY6CE43</accession>
<dbReference type="PROSITE" id="PS50887">
    <property type="entry name" value="GGDEF"/>
    <property type="match status" value="1"/>
</dbReference>
<dbReference type="NCBIfam" id="TIGR00229">
    <property type="entry name" value="sensory_box"/>
    <property type="match status" value="1"/>
</dbReference>
<proteinExistence type="predicted"/>
<keyword evidence="3" id="KW-0732">Signal</keyword>
<dbReference type="Gene3D" id="3.30.450.20">
    <property type="entry name" value="PAS domain"/>
    <property type="match status" value="1"/>
</dbReference>
<evidence type="ECO:0000259" key="4">
    <source>
        <dbReference type="PROSITE" id="PS50113"/>
    </source>
</evidence>
<dbReference type="PROSITE" id="PS50883">
    <property type="entry name" value="EAL"/>
    <property type="match status" value="1"/>
</dbReference>
<dbReference type="EMBL" id="CP104965">
    <property type="protein sequence ID" value="UXN70454.1"/>
    <property type="molecule type" value="Genomic_DNA"/>
</dbReference>
<dbReference type="PANTHER" id="PTHR44757:SF2">
    <property type="entry name" value="BIOFILM ARCHITECTURE MAINTENANCE PROTEIN MBAA"/>
    <property type="match status" value="1"/>
</dbReference>
<protein>
    <submittedName>
        <fullName evidence="7">Sensor domain-containing phosphodiesterase</fullName>
    </submittedName>
</protein>
<reference evidence="7 8" key="1">
    <citation type="submission" date="2022-09" db="EMBL/GenBank/DDBJ databases">
        <title>Interaction between co-microsymbionts with complementary sets of symbiotic genes in legume-rhizobium systems.</title>
        <authorList>
            <person name="Safronova V."/>
            <person name="Sazanova A."/>
            <person name="Afonin A."/>
            <person name="Chirak E."/>
        </authorList>
    </citation>
    <scope>NUCLEOTIDE SEQUENCE [LARGE SCALE GENOMIC DNA]</scope>
    <source>
        <strain evidence="7 8">A18/4-1</strain>
    </source>
</reference>
<dbReference type="InterPro" id="IPR035965">
    <property type="entry name" value="PAS-like_dom_sf"/>
</dbReference>
<keyword evidence="2" id="KW-1133">Transmembrane helix</keyword>
<feature type="transmembrane region" description="Helical" evidence="2">
    <location>
        <begin position="216"/>
        <end position="235"/>
    </location>
</feature>
<feature type="domain" description="GGDEF" evidence="6">
    <location>
        <begin position="556"/>
        <end position="689"/>
    </location>
</feature>
<dbReference type="SUPFAM" id="SSF55073">
    <property type="entry name" value="Nucleotide cyclase"/>
    <property type="match status" value="1"/>
</dbReference>
<dbReference type="Gene3D" id="3.30.70.270">
    <property type="match status" value="1"/>
</dbReference>
<feature type="transmembrane region" description="Helical" evidence="2">
    <location>
        <begin position="247"/>
        <end position="267"/>
    </location>
</feature>
<feature type="transmembrane region" description="Helical" evidence="2">
    <location>
        <begin position="182"/>
        <end position="204"/>
    </location>
</feature>
<feature type="region of interest" description="Disordered" evidence="1">
    <location>
        <begin position="922"/>
        <end position="950"/>
    </location>
</feature>
<dbReference type="InterPro" id="IPR000700">
    <property type="entry name" value="PAS-assoc_C"/>
</dbReference>
<dbReference type="CDD" id="cd01949">
    <property type="entry name" value="GGDEF"/>
    <property type="match status" value="1"/>
</dbReference>
<evidence type="ECO:0000313" key="8">
    <source>
        <dbReference type="Proteomes" id="UP001061862"/>
    </source>
</evidence>
<keyword evidence="8" id="KW-1185">Reference proteome</keyword>
<dbReference type="InterPro" id="IPR000014">
    <property type="entry name" value="PAS"/>
</dbReference>
<feature type="compositionally biased region" description="Polar residues" evidence="1">
    <location>
        <begin position="922"/>
        <end position="932"/>
    </location>
</feature>
<dbReference type="CDD" id="cd00130">
    <property type="entry name" value="PAS"/>
    <property type="match status" value="1"/>
</dbReference>
<dbReference type="Gene3D" id="2.10.70.100">
    <property type="match status" value="1"/>
</dbReference>
<evidence type="ECO:0000313" key="7">
    <source>
        <dbReference type="EMBL" id="UXN70454.1"/>
    </source>
</evidence>
<organism evidence="7 8">
    <name type="scientific">Devosia neptuniae</name>
    <dbReference type="NCBI Taxonomy" id="191302"/>
    <lineage>
        <taxon>Bacteria</taxon>
        <taxon>Pseudomonadati</taxon>
        <taxon>Pseudomonadota</taxon>
        <taxon>Alphaproteobacteria</taxon>
        <taxon>Hyphomicrobiales</taxon>
        <taxon>Devosiaceae</taxon>
        <taxon>Devosia</taxon>
    </lineage>
</organism>
<evidence type="ECO:0000256" key="2">
    <source>
        <dbReference type="SAM" id="Phobius"/>
    </source>
</evidence>
<keyword evidence="2" id="KW-0472">Membrane</keyword>
<name>A0ABY6CE43_9HYPH</name>
<feature type="transmembrane region" description="Helical" evidence="2">
    <location>
        <begin position="301"/>
        <end position="323"/>
    </location>
</feature>
<dbReference type="InterPro" id="IPR000160">
    <property type="entry name" value="GGDEF_dom"/>
</dbReference>
<dbReference type="InterPro" id="IPR035919">
    <property type="entry name" value="EAL_sf"/>
</dbReference>
<dbReference type="InterPro" id="IPR001633">
    <property type="entry name" value="EAL_dom"/>
</dbReference>
<dbReference type="Pfam" id="PF00990">
    <property type="entry name" value="GGDEF"/>
    <property type="match status" value="1"/>
</dbReference>
<dbReference type="SMART" id="SM00086">
    <property type="entry name" value="PAC"/>
    <property type="match status" value="1"/>
</dbReference>
<dbReference type="PANTHER" id="PTHR44757">
    <property type="entry name" value="DIGUANYLATE CYCLASE DGCP"/>
    <property type="match status" value="1"/>
</dbReference>
<gene>
    <name evidence="7" type="ORF">N8A98_04475</name>
</gene>
<feature type="domain" description="EAL" evidence="5">
    <location>
        <begin position="698"/>
        <end position="959"/>
    </location>
</feature>
<keyword evidence="2" id="KW-0812">Transmembrane</keyword>
<dbReference type="Pfam" id="PF00563">
    <property type="entry name" value="EAL"/>
    <property type="match status" value="1"/>
</dbReference>
<dbReference type="Proteomes" id="UP001061862">
    <property type="component" value="Chromosome"/>
</dbReference>
<feature type="signal peptide" evidence="3">
    <location>
        <begin position="1"/>
        <end position="23"/>
    </location>
</feature>
<evidence type="ECO:0000256" key="3">
    <source>
        <dbReference type="SAM" id="SignalP"/>
    </source>
</evidence>
<feature type="transmembrane region" description="Helical" evidence="2">
    <location>
        <begin position="330"/>
        <end position="350"/>
    </location>
</feature>
<dbReference type="Pfam" id="PF08447">
    <property type="entry name" value="PAS_3"/>
    <property type="match status" value="1"/>
</dbReference>
<dbReference type="NCBIfam" id="TIGR00254">
    <property type="entry name" value="GGDEF"/>
    <property type="match status" value="1"/>
</dbReference>
<dbReference type="SMART" id="SM00267">
    <property type="entry name" value="GGDEF"/>
    <property type="match status" value="1"/>
</dbReference>
<dbReference type="SUPFAM" id="SSF55785">
    <property type="entry name" value="PYP-like sensor domain (PAS domain)"/>
    <property type="match status" value="1"/>
</dbReference>
<dbReference type="CDD" id="cd01948">
    <property type="entry name" value="EAL"/>
    <property type="match status" value="1"/>
</dbReference>
<dbReference type="Gene3D" id="3.20.20.450">
    <property type="entry name" value="EAL domain"/>
    <property type="match status" value="1"/>
</dbReference>